<dbReference type="GeneID" id="72185378"/>
<dbReference type="PANTHER" id="PTHR30595">
    <property type="entry name" value="GLPR-RELATED TRANSCRIPTIONAL REPRESSOR"/>
    <property type="match status" value="1"/>
</dbReference>
<proteinExistence type="predicted"/>
<dbReference type="GO" id="GO:0005524">
    <property type="term" value="F:ATP binding"/>
    <property type="evidence" value="ECO:0007669"/>
    <property type="project" value="UniProtKB-KW"/>
</dbReference>
<reference evidence="3 4" key="1">
    <citation type="submission" date="2022-04" db="EMBL/GenBank/DDBJ databases">
        <title>Diverse halophilic archaea isolated from saline environments.</title>
        <authorList>
            <person name="Cui H.-L."/>
        </authorList>
    </citation>
    <scope>NUCLEOTIDE SEQUENCE [LARGE SCALE GENOMIC DNA]</scope>
    <source>
        <strain evidence="3 4">XZYJT49</strain>
    </source>
</reference>
<feature type="compositionally biased region" description="Pro residues" evidence="1">
    <location>
        <begin position="472"/>
        <end position="481"/>
    </location>
</feature>
<feature type="domain" description="Schlafen AlbA-2" evidence="2">
    <location>
        <begin position="23"/>
        <end position="150"/>
    </location>
</feature>
<keyword evidence="3" id="KW-0067">ATP-binding</keyword>
<dbReference type="EMBL" id="CP096659">
    <property type="protein sequence ID" value="UPV72729.1"/>
    <property type="molecule type" value="Genomic_DNA"/>
</dbReference>
<feature type="compositionally biased region" description="Acidic residues" evidence="1">
    <location>
        <begin position="488"/>
        <end position="498"/>
    </location>
</feature>
<dbReference type="InterPro" id="IPR007421">
    <property type="entry name" value="Schlafen_AlbA_2_dom"/>
</dbReference>
<protein>
    <submittedName>
        <fullName evidence="3">ATP-binding protein</fullName>
    </submittedName>
</protein>
<dbReference type="Gene3D" id="3.30.950.30">
    <property type="entry name" value="Schlafen, AAA domain"/>
    <property type="match status" value="1"/>
</dbReference>
<dbReference type="KEGG" id="halx:M0R89_09225"/>
<feature type="region of interest" description="Disordered" evidence="1">
    <location>
        <begin position="472"/>
        <end position="498"/>
    </location>
</feature>
<keyword evidence="4" id="KW-1185">Reference proteome</keyword>
<evidence type="ECO:0000259" key="2">
    <source>
        <dbReference type="Pfam" id="PF04326"/>
    </source>
</evidence>
<dbReference type="Proteomes" id="UP000830729">
    <property type="component" value="Chromosome"/>
</dbReference>
<accession>A0A8U0HPF4</accession>
<evidence type="ECO:0000313" key="3">
    <source>
        <dbReference type="EMBL" id="UPV72729.1"/>
    </source>
</evidence>
<sequence length="498" mass="55931">MNSRDRTLDELVEQFMANPGSAESEQLDFKAKEIVESTEGKRDLAKKASAIANTNGGTIVVGVGEGSREDIIQSFDARSEIKRDLASVFRDNTKPPLDRLTEINIETLSMGARLLRIDIQPSNTYPIEFYNRDSDEYVPYHRVEDTTREMATSDIVEFTKRHSQPGASGEVDLEESITVRTSDIQLFNDSDPRKSPDHRAILNIDQHGLVVPAKAYIDNSFHKSLTFHVEKRAEKRGLSGLKGLLREAEEELNADLGFDFGYAIKYGTKELIGRNSDNYIQDIQNLEKTLELLGWEDNSDPRPIAIAGTRCDFGFIWFQAQYHTGSLSRIKCGLMMSDIPINNSPLSSVFGNEWYEQHNSLRSVQLRLRGDEVSLSNPREVLLDESSGAGRTEIIADNPYFQNKEAILESIDNDALEPFINAICAVDRLPFDVRGGYSSKDIYHSVGEIQMSYIHAVVPAYFVWPMSDPHVVPPSEDPPTPDWLDSLGSDDADERSDE</sequence>
<dbReference type="PANTHER" id="PTHR30595:SF6">
    <property type="entry name" value="SCHLAFEN ALBA-2 DOMAIN-CONTAINING PROTEIN"/>
    <property type="match status" value="1"/>
</dbReference>
<keyword evidence="3" id="KW-0547">Nucleotide-binding</keyword>
<gene>
    <name evidence="3" type="ORF">M0R89_09225</name>
</gene>
<evidence type="ECO:0000256" key="1">
    <source>
        <dbReference type="SAM" id="MobiDB-lite"/>
    </source>
</evidence>
<dbReference type="Pfam" id="PF04326">
    <property type="entry name" value="SLFN_AlbA_2"/>
    <property type="match status" value="1"/>
</dbReference>
<dbReference type="RefSeq" id="WP_248648789.1">
    <property type="nucleotide sequence ID" value="NZ_CP096659.1"/>
</dbReference>
<organism evidence="3 4">
    <name type="scientific">Halorussus limi</name>
    <dbReference type="NCBI Taxonomy" id="2938695"/>
    <lineage>
        <taxon>Archaea</taxon>
        <taxon>Methanobacteriati</taxon>
        <taxon>Methanobacteriota</taxon>
        <taxon>Stenosarchaea group</taxon>
        <taxon>Halobacteria</taxon>
        <taxon>Halobacteriales</taxon>
        <taxon>Haladaptataceae</taxon>
        <taxon>Halorussus</taxon>
    </lineage>
</organism>
<dbReference type="AlphaFoldDB" id="A0A8U0HPF4"/>
<name>A0A8U0HPF4_9EURY</name>
<evidence type="ECO:0000313" key="4">
    <source>
        <dbReference type="Proteomes" id="UP000830729"/>
    </source>
</evidence>
<dbReference type="InterPro" id="IPR038461">
    <property type="entry name" value="Schlafen_AlbA_2_dom_sf"/>
</dbReference>